<dbReference type="Proteomes" id="UP001523369">
    <property type="component" value="Unassembled WGS sequence"/>
</dbReference>
<gene>
    <name evidence="4" type="ORF">M1L60_36065</name>
</gene>
<name>A0ABT1DYV4_9ACTN</name>
<evidence type="ECO:0000256" key="1">
    <source>
        <dbReference type="ARBA" id="ARBA00022603"/>
    </source>
</evidence>
<proteinExistence type="predicted"/>
<dbReference type="RefSeq" id="WP_253242041.1">
    <property type="nucleotide sequence ID" value="NZ_JAMYJR010000041.1"/>
</dbReference>
<dbReference type="CDD" id="cd02440">
    <property type="entry name" value="AdoMet_MTases"/>
    <property type="match status" value="1"/>
</dbReference>
<evidence type="ECO:0000259" key="3">
    <source>
        <dbReference type="Pfam" id="PF13649"/>
    </source>
</evidence>
<evidence type="ECO:0000313" key="5">
    <source>
        <dbReference type="Proteomes" id="UP001523369"/>
    </source>
</evidence>
<dbReference type="InterPro" id="IPR029063">
    <property type="entry name" value="SAM-dependent_MTases_sf"/>
</dbReference>
<evidence type="ECO:0000256" key="2">
    <source>
        <dbReference type="ARBA" id="ARBA00022679"/>
    </source>
</evidence>
<keyword evidence="1 4" id="KW-0489">Methyltransferase</keyword>
<sequence>MGLLDEQRAYYQARANEYDEWWYRQGRYALPPDEERGWFADVAAAEQALDDFAPIGDVLELACGTGLWTRRLAPHATTVLAVDASPAVLTLNRARDLGPHVRYEQADLFRWEPPRSAFDVVFFSYWLSHVPAGHFAAFWAKVAAALRPRGRVFLIDSHHHTELPGHIQQRTLNDGREFRVVKHFWQPADLQAAVAPLGWHLTARTTPNDHILHATATATPR</sequence>
<dbReference type="SUPFAM" id="SSF53335">
    <property type="entry name" value="S-adenosyl-L-methionine-dependent methyltransferases"/>
    <property type="match status" value="1"/>
</dbReference>
<dbReference type="GO" id="GO:0008168">
    <property type="term" value="F:methyltransferase activity"/>
    <property type="evidence" value="ECO:0007669"/>
    <property type="project" value="UniProtKB-KW"/>
</dbReference>
<protein>
    <submittedName>
        <fullName evidence="4">Class I SAM-dependent methyltransferase</fullName>
    </submittedName>
</protein>
<dbReference type="Pfam" id="PF13649">
    <property type="entry name" value="Methyltransf_25"/>
    <property type="match status" value="1"/>
</dbReference>
<organism evidence="4 5">
    <name type="scientific">Paractinoplanes aksuensis</name>
    <dbReference type="NCBI Taxonomy" id="2939490"/>
    <lineage>
        <taxon>Bacteria</taxon>
        <taxon>Bacillati</taxon>
        <taxon>Actinomycetota</taxon>
        <taxon>Actinomycetes</taxon>
        <taxon>Micromonosporales</taxon>
        <taxon>Micromonosporaceae</taxon>
        <taxon>Paractinoplanes</taxon>
    </lineage>
</organism>
<comment type="caution">
    <text evidence="4">The sequence shown here is derived from an EMBL/GenBank/DDBJ whole genome shotgun (WGS) entry which is preliminary data.</text>
</comment>
<dbReference type="GO" id="GO:0032259">
    <property type="term" value="P:methylation"/>
    <property type="evidence" value="ECO:0007669"/>
    <property type="project" value="UniProtKB-KW"/>
</dbReference>
<evidence type="ECO:0000313" key="4">
    <source>
        <dbReference type="EMBL" id="MCO8276008.1"/>
    </source>
</evidence>
<keyword evidence="5" id="KW-1185">Reference proteome</keyword>
<dbReference type="Gene3D" id="3.40.50.150">
    <property type="entry name" value="Vaccinia Virus protein VP39"/>
    <property type="match status" value="1"/>
</dbReference>
<feature type="domain" description="Methyltransferase" evidence="3">
    <location>
        <begin position="58"/>
        <end position="150"/>
    </location>
</feature>
<dbReference type="PANTHER" id="PTHR43861:SF1">
    <property type="entry name" value="TRANS-ACONITATE 2-METHYLTRANSFERASE"/>
    <property type="match status" value="1"/>
</dbReference>
<accession>A0ABT1DYV4</accession>
<dbReference type="InterPro" id="IPR041698">
    <property type="entry name" value="Methyltransf_25"/>
</dbReference>
<reference evidence="4 5" key="1">
    <citation type="submission" date="2022-06" db="EMBL/GenBank/DDBJ databases">
        <title>New Species of the Genus Actinoplanes, ActinopZanes ferrugineus.</title>
        <authorList>
            <person name="Ding P."/>
        </authorList>
    </citation>
    <scope>NUCLEOTIDE SEQUENCE [LARGE SCALE GENOMIC DNA]</scope>
    <source>
        <strain evidence="4 5">TRM88003</strain>
    </source>
</reference>
<dbReference type="PANTHER" id="PTHR43861">
    <property type="entry name" value="TRANS-ACONITATE 2-METHYLTRANSFERASE-RELATED"/>
    <property type="match status" value="1"/>
</dbReference>
<dbReference type="EMBL" id="JAMYJR010000041">
    <property type="protein sequence ID" value="MCO8276008.1"/>
    <property type="molecule type" value="Genomic_DNA"/>
</dbReference>
<keyword evidence="2" id="KW-0808">Transferase</keyword>